<sequence length="64" mass="7171">MASCIDWDFTPRGDVLTVPFKPDPAIPRRLYLFGTNQRHTTTLHNAGLFIDNRDAKGGSAEDRP</sequence>
<proteinExistence type="predicted"/>
<evidence type="ECO:0000313" key="2">
    <source>
        <dbReference type="Proteomes" id="UP000001660"/>
    </source>
</evidence>
<keyword evidence="2" id="KW-1185">Reference proteome</keyword>
<dbReference type="EMBL" id="FP929003">
    <property type="protein sequence ID" value="CBK43139.1"/>
    <property type="molecule type" value="Genomic_DNA"/>
</dbReference>
<organism evidence="1 2">
    <name type="scientific">Nitrospira defluvii</name>
    <dbReference type="NCBI Taxonomy" id="330214"/>
    <lineage>
        <taxon>Bacteria</taxon>
        <taxon>Pseudomonadati</taxon>
        <taxon>Nitrospirota</taxon>
        <taxon>Nitrospiria</taxon>
        <taxon>Nitrospirales</taxon>
        <taxon>Nitrospiraceae</taxon>
        <taxon>Nitrospira</taxon>
    </lineage>
</organism>
<reference evidence="1 2" key="1">
    <citation type="journal article" date="2010" name="Proc. Natl. Acad. Sci. U.S.A.">
        <title>A Nitrospira metagenome illuminates the physiology and evolution of globally important nitrite-oxidizing bacteria.</title>
        <authorList>
            <person name="Lucker S."/>
            <person name="Wagner M."/>
            <person name="Maixner F."/>
            <person name="Pelletier E."/>
            <person name="Koch H."/>
            <person name="Vacherie B."/>
            <person name="Rattei T."/>
            <person name="Sinninghe Damste J."/>
            <person name="Spieck E."/>
            <person name="Le Paslier D."/>
            <person name="Daims H."/>
        </authorList>
    </citation>
    <scope>NUCLEOTIDE SEQUENCE [LARGE SCALE GENOMIC DNA]</scope>
</reference>
<evidence type="ECO:0000313" key="1">
    <source>
        <dbReference type="EMBL" id="CBK43139.1"/>
    </source>
</evidence>
<accession>D8PIQ2</accession>
<protein>
    <submittedName>
        <fullName evidence="1">Uncharacterized protein</fullName>
    </submittedName>
</protein>
<gene>
    <name evidence="1" type="ORF">NIDE3453</name>
</gene>
<dbReference type="AlphaFoldDB" id="D8PIQ2"/>
<dbReference type="HOGENOM" id="CLU_2859381_0_0_0"/>
<dbReference type="Proteomes" id="UP000001660">
    <property type="component" value="Chromosome"/>
</dbReference>
<dbReference type="KEGG" id="nde:NIDE3453"/>
<name>D8PIQ2_9BACT</name>